<sequence>MTGTGCALSAIIAATITCGETFTGAAAACVFMKNAGEYAAKHSQGLGSFASAILDGLTIPKE</sequence>
<comment type="pathway">
    <text evidence="3">Cofactor biosynthesis; thiamine diphosphate biosynthesis; 4-methyl-5-(2-phosphoethyl)-thiazole from 5-(2-hydroxyethyl)-4-methylthiazole: step 1/1.</text>
</comment>
<keyword evidence="5" id="KW-0808">Transferase</keyword>
<dbReference type="GO" id="GO:0000287">
    <property type="term" value="F:magnesium ion binding"/>
    <property type="evidence" value="ECO:0007669"/>
    <property type="project" value="InterPro"/>
</dbReference>
<keyword evidence="8 12" id="KW-0418">Kinase</keyword>
<comment type="catalytic activity">
    <reaction evidence="1">
        <text>5-(2-hydroxyethyl)-4-methylthiazole + ATP = 4-methyl-5-(2-phosphooxyethyl)-thiazole + ADP + H(+)</text>
        <dbReference type="Rhea" id="RHEA:24212"/>
        <dbReference type="ChEBI" id="CHEBI:15378"/>
        <dbReference type="ChEBI" id="CHEBI:17957"/>
        <dbReference type="ChEBI" id="CHEBI:30616"/>
        <dbReference type="ChEBI" id="CHEBI:58296"/>
        <dbReference type="ChEBI" id="CHEBI:456216"/>
        <dbReference type="EC" id="2.7.1.50"/>
    </reaction>
</comment>
<evidence type="ECO:0000256" key="3">
    <source>
        <dbReference type="ARBA" id="ARBA00004868"/>
    </source>
</evidence>
<dbReference type="Gene3D" id="3.40.1190.20">
    <property type="match status" value="1"/>
</dbReference>
<evidence type="ECO:0000256" key="11">
    <source>
        <dbReference type="ARBA" id="ARBA00022977"/>
    </source>
</evidence>
<comment type="cofactor">
    <cofactor evidence="2">
        <name>Mg(2+)</name>
        <dbReference type="ChEBI" id="CHEBI:18420"/>
    </cofactor>
</comment>
<evidence type="ECO:0000256" key="7">
    <source>
        <dbReference type="ARBA" id="ARBA00022741"/>
    </source>
</evidence>
<evidence type="ECO:0000256" key="10">
    <source>
        <dbReference type="ARBA" id="ARBA00022842"/>
    </source>
</evidence>
<reference evidence="12 13" key="1">
    <citation type="submission" date="2018-06" db="EMBL/GenBank/DDBJ databases">
        <authorList>
            <consortium name="Pathogen Informatics"/>
            <person name="Doyle S."/>
        </authorList>
    </citation>
    <scope>NUCLEOTIDE SEQUENCE [LARGE SCALE GENOMIC DNA]</scope>
    <source>
        <strain evidence="12 13">NCTC13337</strain>
    </source>
</reference>
<keyword evidence="6" id="KW-0479">Metal-binding</keyword>
<keyword evidence="7" id="KW-0547">Nucleotide-binding</keyword>
<accession>A0A380MTA0</accession>
<proteinExistence type="predicted"/>
<dbReference type="GO" id="GO:0009229">
    <property type="term" value="P:thiamine diphosphate biosynthetic process"/>
    <property type="evidence" value="ECO:0007669"/>
    <property type="project" value="UniProtKB-UniPathway"/>
</dbReference>
<dbReference type="UniPathway" id="UPA00060">
    <property type="reaction ID" value="UER00139"/>
</dbReference>
<dbReference type="EMBL" id="UHIC01000001">
    <property type="protein sequence ID" value="SUO95820.1"/>
    <property type="molecule type" value="Genomic_DNA"/>
</dbReference>
<dbReference type="InterPro" id="IPR029056">
    <property type="entry name" value="Ribokinase-like"/>
</dbReference>
<keyword evidence="9" id="KW-0067">ATP-binding</keyword>
<evidence type="ECO:0000256" key="4">
    <source>
        <dbReference type="ARBA" id="ARBA00012129"/>
    </source>
</evidence>
<evidence type="ECO:0000256" key="2">
    <source>
        <dbReference type="ARBA" id="ARBA00001946"/>
    </source>
</evidence>
<evidence type="ECO:0000256" key="1">
    <source>
        <dbReference type="ARBA" id="ARBA00001771"/>
    </source>
</evidence>
<dbReference type="SUPFAM" id="SSF53613">
    <property type="entry name" value="Ribokinase-like"/>
    <property type="match status" value="1"/>
</dbReference>
<evidence type="ECO:0000256" key="8">
    <source>
        <dbReference type="ARBA" id="ARBA00022777"/>
    </source>
</evidence>
<dbReference type="GO" id="GO:0005524">
    <property type="term" value="F:ATP binding"/>
    <property type="evidence" value="ECO:0007669"/>
    <property type="project" value="UniProtKB-KW"/>
</dbReference>
<organism evidence="12 13">
    <name type="scientific">Suttonella ornithocola</name>
    <dbReference type="NCBI Taxonomy" id="279832"/>
    <lineage>
        <taxon>Bacteria</taxon>
        <taxon>Pseudomonadati</taxon>
        <taxon>Pseudomonadota</taxon>
        <taxon>Gammaproteobacteria</taxon>
        <taxon>Cardiobacteriales</taxon>
        <taxon>Cardiobacteriaceae</taxon>
        <taxon>Suttonella</taxon>
    </lineage>
</organism>
<keyword evidence="10" id="KW-0460">Magnesium</keyword>
<protein>
    <recommendedName>
        <fullName evidence="4">hydroxyethylthiazole kinase</fullName>
        <ecNumber evidence="4">2.7.1.50</ecNumber>
    </recommendedName>
</protein>
<dbReference type="GO" id="GO:0009228">
    <property type="term" value="P:thiamine biosynthetic process"/>
    <property type="evidence" value="ECO:0007669"/>
    <property type="project" value="UniProtKB-KW"/>
</dbReference>
<dbReference type="AlphaFoldDB" id="A0A380MTA0"/>
<evidence type="ECO:0000256" key="9">
    <source>
        <dbReference type="ARBA" id="ARBA00022840"/>
    </source>
</evidence>
<dbReference type="GO" id="GO:0004417">
    <property type="term" value="F:hydroxyethylthiazole kinase activity"/>
    <property type="evidence" value="ECO:0007669"/>
    <property type="project" value="UniProtKB-EC"/>
</dbReference>
<dbReference type="Proteomes" id="UP000254601">
    <property type="component" value="Unassembled WGS sequence"/>
</dbReference>
<evidence type="ECO:0000313" key="12">
    <source>
        <dbReference type="EMBL" id="SUO95820.1"/>
    </source>
</evidence>
<dbReference type="EC" id="2.7.1.50" evidence="4"/>
<keyword evidence="13" id="KW-1185">Reference proteome</keyword>
<evidence type="ECO:0000256" key="5">
    <source>
        <dbReference type="ARBA" id="ARBA00022679"/>
    </source>
</evidence>
<dbReference type="Pfam" id="PF02110">
    <property type="entry name" value="HK"/>
    <property type="match status" value="1"/>
</dbReference>
<evidence type="ECO:0000256" key="6">
    <source>
        <dbReference type="ARBA" id="ARBA00022723"/>
    </source>
</evidence>
<name>A0A380MTA0_9GAMM</name>
<gene>
    <name evidence="12" type="ORF">NCTC13337_01599</name>
</gene>
<keyword evidence="11" id="KW-0784">Thiamine biosynthesis</keyword>
<dbReference type="InterPro" id="IPR000417">
    <property type="entry name" value="Hyethyz_kinase"/>
</dbReference>
<evidence type="ECO:0000313" key="13">
    <source>
        <dbReference type="Proteomes" id="UP000254601"/>
    </source>
</evidence>